<reference evidence="2" key="1">
    <citation type="journal article" date="2022" name="G3 (Bethesda)">
        <title>High quality genome of the basidiomycete yeast Dioszegia hungarica PDD-24b-2 isolated from cloud water.</title>
        <authorList>
            <person name="Jarrige D."/>
            <person name="Haridas S."/>
            <person name="Bleykasten-Grosshans C."/>
            <person name="Joly M."/>
            <person name="Nadalig T."/>
            <person name="Sancelme M."/>
            <person name="Vuilleumier S."/>
            <person name="Grigoriev I.V."/>
            <person name="Amato P."/>
            <person name="Bringel F."/>
        </authorList>
    </citation>
    <scope>NUCLEOTIDE SEQUENCE</scope>
    <source>
        <strain evidence="2">PDD-24b-2</strain>
    </source>
</reference>
<dbReference type="RefSeq" id="XP_052942844.1">
    <property type="nucleotide sequence ID" value="XM_053091102.1"/>
</dbReference>
<dbReference type="EMBL" id="JAKWFO010000013">
    <property type="protein sequence ID" value="KAI9633067.1"/>
    <property type="molecule type" value="Genomic_DNA"/>
</dbReference>
<name>A0AA38H318_9TREE</name>
<dbReference type="InterPro" id="IPR016024">
    <property type="entry name" value="ARM-type_fold"/>
</dbReference>
<gene>
    <name evidence="2" type="ORF">MKK02DRAFT_40453</name>
</gene>
<protein>
    <submittedName>
        <fullName evidence="2">Uncharacterized protein</fullName>
    </submittedName>
</protein>
<evidence type="ECO:0000256" key="1">
    <source>
        <dbReference type="SAM" id="MobiDB-lite"/>
    </source>
</evidence>
<dbReference type="AlphaFoldDB" id="A0AA38H318"/>
<sequence length="595" mass="64990">MEDLSSISQAIQEALDPKPGQEEPFTLLEIVQGYLGSKDPNVRHLVLEVLNEIITDGSEDQIRTRKEFIFGDTVLSYLPLLLPLHSDAPGLVETLVEACVEVCSPREAILALNESCQLLEERAERCDVSKDGMDTDGDDDEDEDEPVHEADPEDLVDEFVVVVDSYSKVFARMPRIKSTPTLMTTFDAISSTLRCLLPGCTSSQASTLARGMASLIQAAYAWVGRSTDTGGEQRAILTQLLHMSIALLIPRTRPQTLQAWFLAHFPQYALLHPSSSQSSSPNTGSTPLAALHTASQTLCIGLPDLIDLISQHSSMSRVSPYAPLSALTLIAHRLALPTPISPDAESEKIDLPGVDDLLVLLSSGLSSSAVDAAGTVAWEAVHRAQVGEIDSASPLVEILMPLVTSDPDPLNRLAWFKLSQALVEKAPPGLDQILLLEQMLEPANPYDTLRPQALSLLRDLLGRPPSSSTSSSPSSSVLQSGLLDRLPLLPWTEHLELSTSEFIEGPNGAFVTDQLLTLRLLYELDKGDVTGVRSEPWMGRIRKSLERVERKVKEMRGGLEEAGAGNEEGMRVMEEFFWARLEEAAQRLKERIGQA</sequence>
<dbReference type="Proteomes" id="UP001164286">
    <property type="component" value="Unassembled WGS sequence"/>
</dbReference>
<comment type="caution">
    <text evidence="2">The sequence shown here is derived from an EMBL/GenBank/DDBJ whole genome shotgun (WGS) entry which is preliminary data.</text>
</comment>
<organism evidence="2 3">
    <name type="scientific">Dioszegia hungarica</name>
    <dbReference type="NCBI Taxonomy" id="4972"/>
    <lineage>
        <taxon>Eukaryota</taxon>
        <taxon>Fungi</taxon>
        <taxon>Dikarya</taxon>
        <taxon>Basidiomycota</taxon>
        <taxon>Agaricomycotina</taxon>
        <taxon>Tremellomycetes</taxon>
        <taxon>Tremellales</taxon>
        <taxon>Bulleribasidiaceae</taxon>
        <taxon>Dioszegia</taxon>
    </lineage>
</organism>
<dbReference type="SUPFAM" id="SSF48371">
    <property type="entry name" value="ARM repeat"/>
    <property type="match status" value="1"/>
</dbReference>
<proteinExistence type="predicted"/>
<feature type="region of interest" description="Disordered" evidence="1">
    <location>
        <begin position="127"/>
        <end position="151"/>
    </location>
</feature>
<keyword evidence="3" id="KW-1185">Reference proteome</keyword>
<evidence type="ECO:0000313" key="2">
    <source>
        <dbReference type="EMBL" id="KAI9633067.1"/>
    </source>
</evidence>
<evidence type="ECO:0000313" key="3">
    <source>
        <dbReference type="Proteomes" id="UP001164286"/>
    </source>
</evidence>
<accession>A0AA38H318</accession>
<feature type="compositionally biased region" description="Acidic residues" evidence="1">
    <location>
        <begin position="134"/>
        <end position="151"/>
    </location>
</feature>
<dbReference type="GeneID" id="77730307"/>